<dbReference type="PANTHER" id="PTHR42085">
    <property type="entry name" value="F-BOX DOMAIN-CONTAINING PROTEIN"/>
    <property type="match status" value="1"/>
</dbReference>
<accession>A0AAN6PSH8</accession>
<organism evidence="2 3">
    <name type="scientific">Parathielavia hyrcaniae</name>
    <dbReference type="NCBI Taxonomy" id="113614"/>
    <lineage>
        <taxon>Eukaryota</taxon>
        <taxon>Fungi</taxon>
        <taxon>Dikarya</taxon>
        <taxon>Ascomycota</taxon>
        <taxon>Pezizomycotina</taxon>
        <taxon>Sordariomycetes</taxon>
        <taxon>Sordariomycetidae</taxon>
        <taxon>Sordariales</taxon>
        <taxon>Chaetomiaceae</taxon>
        <taxon>Parathielavia</taxon>
    </lineage>
</organism>
<evidence type="ECO:0000256" key="1">
    <source>
        <dbReference type="SAM" id="MobiDB-lite"/>
    </source>
</evidence>
<evidence type="ECO:0000313" key="2">
    <source>
        <dbReference type="EMBL" id="KAK4097149.1"/>
    </source>
</evidence>
<dbReference type="AlphaFoldDB" id="A0AAN6PSH8"/>
<name>A0AAN6PSH8_9PEZI</name>
<reference evidence="2" key="2">
    <citation type="submission" date="2023-05" db="EMBL/GenBank/DDBJ databases">
        <authorList>
            <consortium name="Lawrence Berkeley National Laboratory"/>
            <person name="Steindorff A."/>
            <person name="Hensen N."/>
            <person name="Bonometti L."/>
            <person name="Westerberg I."/>
            <person name="Brannstrom I.O."/>
            <person name="Guillou S."/>
            <person name="Cros-Aarteil S."/>
            <person name="Calhoun S."/>
            <person name="Haridas S."/>
            <person name="Kuo A."/>
            <person name="Mondo S."/>
            <person name="Pangilinan J."/>
            <person name="Riley R."/>
            <person name="Labutti K."/>
            <person name="Andreopoulos B."/>
            <person name="Lipzen A."/>
            <person name="Chen C."/>
            <person name="Yanf M."/>
            <person name="Daum C."/>
            <person name="Ng V."/>
            <person name="Clum A."/>
            <person name="Ohm R."/>
            <person name="Martin F."/>
            <person name="Silar P."/>
            <person name="Natvig D."/>
            <person name="Lalanne C."/>
            <person name="Gautier V."/>
            <person name="Ament-Velasquez S.L."/>
            <person name="Kruys A."/>
            <person name="Hutchinson M.I."/>
            <person name="Powell A.J."/>
            <person name="Barry K."/>
            <person name="Miller A.N."/>
            <person name="Grigoriev I.V."/>
            <person name="Debuchy R."/>
            <person name="Gladieux P."/>
            <person name="Thoren M.H."/>
            <person name="Johannesson H."/>
        </authorList>
    </citation>
    <scope>NUCLEOTIDE SEQUENCE</scope>
    <source>
        <strain evidence="2">CBS 757.83</strain>
    </source>
</reference>
<dbReference type="Proteomes" id="UP001305647">
    <property type="component" value="Unassembled WGS sequence"/>
</dbReference>
<protein>
    <submittedName>
        <fullName evidence="2">Uncharacterized protein</fullName>
    </submittedName>
</protein>
<keyword evidence="3" id="KW-1185">Reference proteome</keyword>
<dbReference type="EMBL" id="MU863683">
    <property type="protein sequence ID" value="KAK4097149.1"/>
    <property type="molecule type" value="Genomic_DNA"/>
</dbReference>
<sequence>MPAKRPPPKKVRRTAWRPSLPAPVPSAHSNPIGPAQQSTHGSTDAEPKDHTPAIPIDALALSDSAETTTEEAQKPDRIAKKPFRFLDLPPELRIHIYAHFFAGIDHTIDLDSDNYKRIHKKLGILRTCRTIYHEASHVFYSTNTFRIFPTQPGRFFKTKKPLLARLKSRQRGWLTSLELRLGPGFGAPPRGWVVNPALGLAECVNVRKLTVLVEIDPSDNALKGFRKADGFYEKFCRDLLDGVLAEMPFVQRVYFDAWPSVKKSGPMMTGLIEVAKARGRGIGWGPERSWTDGDDDDLVTKQKETSAVAFMNMMQQQQLD</sequence>
<comment type="caution">
    <text evidence="2">The sequence shown here is derived from an EMBL/GenBank/DDBJ whole genome shotgun (WGS) entry which is preliminary data.</text>
</comment>
<dbReference type="PANTHER" id="PTHR42085:SF2">
    <property type="entry name" value="F-BOX DOMAIN-CONTAINING PROTEIN"/>
    <property type="match status" value="1"/>
</dbReference>
<feature type="compositionally biased region" description="Basic residues" evidence="1">
    <location>
        <begin position="1"/>
        <end position="15"/>
    </location>
</feature>
<reference evidence="2" key="1">
    <citation type="journal article" date="2023" name="Mol. Phylogenet. Evol.">
        <title>Genome-scale phylogeny and comparative genomics of the fungal order Sordariales.</title>
        <authorList>
            <person name="Hensen N."/>
            <person name="Bonometti L."/>
            <person name="Westerberg I."/>
            <person name="Brannstrom I.O."/>
            <person name="Guillou S."/>
            <person name="Cros-Aarteil S."/>
            <person name="Calhoun S."/>
            <person name="Haridas S."/>
            <person name="Kuo A."/>
            <person name="Mondo S."/>
            <person name="Pangilinan J."/>
            <person name="Riley R."/>
            <person name="LaButti K."/>
            <person name="Andreopoulos B."/>
            <person name="Lipzen A."/>
            <person name="Chen C."/>
            <person name="Yan M."/>
            <person name="Daum C."/>
            <person name="Ng V."/>
            <person name="Clum A."/>
            <person name="Steindorff A."/>
            <person name="Ohm R.A."/>
            <person name="Martin F."/>
            <person name="Silar P."/>
            <person name="Natvig D.O."/>
            <person name="Lalanne C."/>
            <person name="Gautier V."/>
            <person name="Ament-Velasquez S.L."/>
            <person name="Kruys A."/>
            <person name="Hutchinson M.I."/>
            <person name="Powell A.J."/>
            <person name="Barry K."/>
            <person name="Miller A.N."/>
            <person name="Grigoriev I.V."/>
            <person name="Debuchy R."/>
            <person name="Gladieux P."/>
            <person name="Hiltunen Thoren M."/>
            <person name="Johannesson H."/>
        </authorList>
    </citation>
    <scope>NUCLEOTIDE SEQUENCE</scope>
    <source>
        <strain evidence="2">CBS 757.83</strain>
    </source>
</reference>
<dbReference type="InterPro" id="IPR038883">
    <property type="entry name" value="AN11006-like"/>
</dbReference>
<gene>
    <name evidence="2" type="ORF">N658DRAFT_311481</name>
</gene>
<feature type="region of interest" description="Disordered" evidence="1">
    <location>
        <begin position="1"/>
        <end position="53"/>
    </location>
</feature>
<proteinExistence type="predicted"/>
<evidence type="ECO:0000313" key="3">
    <source>
        <dbReference type="Proteomes" id="UP001305647"/>
    </source>
</evidence>